<keyword evidence="2" id="KW-1185">Reference proteome</keyword>
<protein>
    <submittedName>
        <fullName evidence="1">Uncharacterized protein</fullName>
    </submittedName>
</protein>
<dbReference type="EMBL" id="ML120352">
    <property type="protein sequence ID" value="RPB05870.1"/>
    <property type="molecule type" value="Genomic_DNA"/>
</dbReference>
<dbReference type="Proteomes" id="UP000276215">
    <property type="component" value="Unassembled WGS sequence"/>
</dbReference>
<sequence>MHKKLKSLRITTFRFLSLLLPPYFATTILKQPLIVEKKEKTVHPLSLATVLRY</sequence>
<evidence type="ECO:0000313" key="1">
    <source>
        <dbReference type="EMBL" id="RPB05870.1"/>
    </source>
</evidence>
<gene>
    <name evidence="1" type="ORF">L873DRAFT_558034</name>
</gene>
<accession>A0A3N4K5P0</accession>
<organism evidence="1 2">
    <name type="scientific">Choiromyces venosus 120613-1</name>
    <dbReference type="NCBI Taxonomy" id="1336337"/>
    <lineage>
        <taxon>Eukaryota</taxon>
        <taxon>Fungi</taxon>
        <taxon>Dikarya</taxon>
        <taxon>Ascomycota</taxon>
        <taxon>Pezizomycotina</taxon>
        <taxon>Pezizomycetes</taxon>
        <taxon>Pezizales</taxon>
        <taxon>Tuberaceae</taxon>
        <taxon>Choiromyces</taxon>
    </lineage>
</organism>
<evidence type="ECO:0000313" key="2">
    <source>
        <dbReference type="Proteomes" id="UP000276215"/>
    </source>
</evidence>
<reference evidence="1 2" key="1">
    <citation type="journal article" date="2018" name="Nat. Ecol. Evol.">
        <title>Pezizomycetes genomes reveal the molecular basis of ectomycorrhizal truffle lifestyle.</title>
        <authorList>
            <person name="Murat C."/>
            <person name="Payen T."/>
            <person name="Noel B."/>
            <person name="Kuo A."/>
            <person name="Morin E."/>
            <person name="Chen J."/>
            <person name="Kohler A."/>
            <person name="Krizsan K."/>
            <person name="Balestrini R."/>
            <person name="Da Silva C."/>
            <person name="Montanini B."/>
            <person name="Hainaut M."/>
            <person name="Levati E."/>
            <person name="Barry K.W."/>
            <person name="Belfiori B."/>
            <person name="Cichocki N."/>
            <person name="Clum A."/>
            <person name="Dockter R.B."/>
            <person name="Fauchery L."/>
            <person name="Guy J."/>
            <person name="Iotti M."/>
            <person name="Le Tacon F."/>
            <person name="Lindquist E.A."/>
            <person name="Lipzen A."/>
            <person name="Malagnac F."/>
            <person name="Mello A."/>
            <person name="Molinier V."/>
            <person name="Miyauchi S."/>
            <person name="Poulain J."/>
            <person name="Riccioni C."/>
            <person name="Rubini A."/>
            <person name="Sitrit Y."/>
            <person name="Splivallo R."/>
            <person name="Traeger S."/>
            <person name="Wang M."/>
            <person name="Zifcakova L."/>
            <person name="Wipf D."/>
            <person name="Zambonelli A."/>
            <person name="Paolocci F."/>
            <person name="Nowrousian M."/>
            <person name="Ottonello S."/>
            <person name="Baldrian P."/>
            <person name="Spatafora J.W."/>
            <person name="Henrissat B."/>
            <person name="Nagy L.G."/>
            <person name="Aury J.M."/>
            <person name="Wincker P."/>
            <person name="Grigoriev I.V."/>
            <person name="Bonfante P."/>
            <person name="Martin F.M."/>
        </authorList>
    </citation>
    <scope>NUCLEOTIDE SEQUENCE [LARGE SCALE GENOMIC DNA]</scope>
    <source>
        <strain evidence="1 2">120613-1</strain>
    </source>
</reference>
<dbReference type="AlphaFoldDB" id="A0A3N4K5P0"/>
<name>A0A3N4K5P0_9PEZI</name>
<proteinExistence type="predicted"/>